<reference evidence="2" key="2">
    <citation type="journal article" date="2022" name="BMC Genomics">
        <title>Comparative genome analysis of mycobacteria focusing on tRNA and non-coding RNA.</title>
        <authorList>
            <person name="Behra P.R.K."/>
            <person name="Pettersson B.M.F."/>
            <person name="Ramesh M."/>
            <person name="Das S."/>
            <person name="Dasgupta S."/>
            <person name="Kirsebom L.A."/>
        </authorList>
    </citation>
    <scope>NUCLEOTIDE SEQUENCE</scope>
    <source>
        <strain evidence="2">DSM 44615</strain>
    </source>
</reference>
<accession>A0A9X2YC87</accession>
<evidence type="ECO:0000256" key="1">
    <source>
        <dbReference type="SAM" id="MobiDB-lite"/>
    </source>
</evidence>
<organism evidence="2 3">
    <name type="scientific">[Mycobacterium] manitobense</name>
    <dbReference type="NCBI Taxonomy" id="190147"/>
    <lineage>
        <taxon>Bacteria</taxon>
        <taxon>Bacillati</taxon>
        <taxon>Actinomycetota</taxon>
        <taxon>Actinomycetes</taxon>
        <taxon>Mycobacteriales</taxon>
        <taxon>Mycobacteriaceae</taxon>
        <taxon>Mycolicibacterium</taxon>
    </lineage>
</organism>
<evidence type="ECO:0000313" key="3">
    <source>
        <dbReference type="Proteomes" id="UP001140293"/>
    </source>
</evidence>
<protein>
    <submittedName>
        <fullName evidence="2">MinD/ParA family protein</fullName>
    </submittedName>
</protein>
<gene>
    <name evidence="2" type="ORF">H7I41_18645</name>
</gene>
<evidence type="ECO:0000313" key="2">
    <source>
        <dbReference type="EMBL" id="MCV7171938.1"/>
    </source>
</evidence>
<feature type="region of interest" description="Disordered" evidence="1">
    <location>
        <begin position="1"/>
        <end position="85"/>
    </location>
</feature>
<dbReference type="Proteomes" id="UP001140293">
    <property type="component" value="Unassembled WGS sequence"/>
</dbReference>
<dbReference type="EMBL" id="JACKSJ010000149">
    <property type="protein sequence ID" value="MCV7171938.1"/>
    <property type="molecule type" value="Genomic_DNA"/>
</dbReference>
<sequence length="85" mass="8809">MSADYDRLFNSPDSGQPPEEATRTVDREALMGGSTSPVPATGTPPRTPDAGPPPPPMPIAQPRAQAAPAPPPRQAEVTSQMPPTP</sequence>
<proteinExistence type="predicted"/>
<dbReference type="AlphaFoldDB" id="A0A9X2YC87"/>
<feature type="compositionally biased region" description="Polar residues" evidence="1">
    <location>
        <begin position="76"/>
        <end position="85"/>
    </location>
</feature>
<feature type="non-terminal residue" evidence="2">
    <location>
        <position position="85"/>
    </location>
</feature>
<reference evidence="2" key="1">
    <citation type="submission" date="2020-07" db="EMBL/GenBank/DDBJ databases">
        <authorList>
            <person name="Pettersson B.M.F."/>
            <person name="Behra P.R.K."/>
            <person name="Ramesh M."/>
            <person name="Das S."/>
            <person name="Dasgupta S."/>
            <person name="Kirsebom L.A."/>
        </authorList>
    </citation>
    <scope>NUCLEOTIDE SEQUENCE</scope>
    <source>
        <strain evidence="2">DSM 44615</strain>
    </source>
</reference>
<name>A0A9X2YC87_9MYCO</name>
<comment type="caution">
    <text evidence="2">The sequence shown here is derived from an EMBL/GenBank/DDBJ whole genome shotgun (WGS) entry which is preliminary data.</text>
</comment>
<feature type="compositionally biased region" description="Pro residues" evidence="1">
    <location>
        <begin position="45"/>
        <end position="59"/>
    </location>
</feature>
<keyword evidence="3" id="KW-1185">Reference proteome</keyword>
<feature type="compositionally biased region" description="Basic and acidic residues" evidence="1">
    <location>
        <begin position="20"/>
        <end position="29"/>
    </location>
</feature>